<keyword evidence="7 10" id="KW-0472">Membrane</keyword>
<evidence type="ECO:0000256" key="4">
    <source>
        <dbReference type="ARBA" id="ARBA00022692"/>
    </source>
</evidence>
<evidence type="ECO:0000313" key="12">
    <source>
        <dbReference type="Proteomes" id="UP000236621"/>
    </source>
</evidence>
<dbReference type="GO" id="GO:0034203">
    <property type="term" value="P:glycolipid translocation"/>
    <property type="evidence" value="ECO:0007669"/>
    <property type="project" value="TreeGrafter"/>
</dbReference>
<evidence type="ECO:0000256" key="3">
    <source>
        <dbReference type="ARBA" id="ARBA00010288"/>
    </source>
</evidence>
<dbReference type="EMBL" id="NRSZ01000492">
    <property type="protein sequence ID" value="PNY26842.1"/>
    <property type="molecule type" value="Genomic_DNA"/>
</dbReference>
<accession>A0A2K3QH16</accession>
<name>A0A2K3QH16_9HYPO</name>
<comment type="caution">
    <text evidence="11">The sequence shown here is derived from an EMBL/GenBank/DDBJ whole genome shotgun (WGS) entry which is preliminary data.</text>
</comment>
<evidence type="ECO:0000313" key="11">
    <source>
        <dbReference type="EMBL" id="PNY26842.1"/>
    </source>
</evidence>
<evidence type="ECO:0000256" key="5">
    <source>
        <dbReference type="ARBA" id="ARBA00022824"/>
    </source>
</evidence>
<dbReference type="AlphaFoldDB" id="A0A2K3QH16"/>
<dbReference type="PANTHER" id="PTHR13117:SF5">
    <property type="entry name" value="PROTEIN RFT1 HOMOLOG"/>
    <property type="match status" value="1"/>
</dbReference>
<proteinExistence type="inferred from homology"/>
<dbReference type="STRING" id="45235.A0A2K3QH16"/>
<keyword evidence="10" id="KW-0813">Transport</keyword>
<dbReference type="PANTHER" id="PTHR13117">
    <property type="entry name" value="ENDOPLASMIC RETICULUM MULTISPAN TRANSMEMBRANE PROTEIN-RELATED"/>
    <property type="match status" value="1"/>
</dbReference>
<feature type="transmembrane region" description="Helical" evidence="10">
    <location>
        <begin position="104"/>
        <end position="125"/>
    </location>
</feature>
<evidence type="ECO:0000256" key="6">
    <source>
        <dbReference type="ARBA" id="ARBA00022989"/>
    </source>
</evidence>
<feature type="transmembrane region" description="Helical" evidence="10">
    <location>
        <begin position="455"/>
        <end position="474"/>
    </location>
</feature>
<feature type="transmembrane region" description="Helical" evidence="10">
    <location>
        <begin position="203"/>
        <end position="224"/>
    </location>
</feature>
<sequence>MAPKPEAAAPAPASMLKGASLLILLQLLSRLVTFVANQLLLRLLTAPRLGLSTQLEVYYLSVLFFARESLRVAIQRQGTAGGGAAFAAGGDDGGRGRARRESQAVVNLGYLAILLGAFVSVGLGRLYLAYANRSTLETPHLVPSLYLYGLAAMVELLSEPCFVLMQTRLRFGTRAAAESAATFLRCIVVFGSAAWASSRQIDIGVLPFALGQLCYGAALLLIYLRSGRGLASSLGFSLLPRAVSTGDDPDFLWSCFYRPTMTLAASMMAQSVVKHLLTQGDTFLISLLATPDMQGVYALANNYGGLLARLLFQPVEESSRTYFSRLLSAPLPSGDKPSTKPSPAVAEAKRSLDTLLRLYILLSAVIVGVGPFAAPSLLSIVAGKRWTGFGAGEVLGSYCFYIPFLALNGLTESFVASVASQGEVHRQSIWMGAFSVAFATSAFVFMRVFSLGARGLVLANIINMLCRIVWSLFFIKTSFTRHRVEFSVTSLLPGTTMATSLSTFVLLHHLHVLDKAEAEPITTLAKIAGSAIPLLLMIIFFEQKFLLECFRSVRGRRRPAKQ</sequence>
<comment type="subcellular location">
    <subcellularLocation>
        <location evidence="1 10">Endoplasmic reticulum membrane</location>
        <topology evidence="1 10">Multi-pass membrane protein</topology>
    </subcellularLocation>
</comment>
<dbReference type="OrthoDB" id="9979195at2759"/>
<feature type="transmembrane region" description="Helical" evidence="10">
    <location>
        <begin position="145"/>
        <end position="165"/>
    </location>
</feature>
<feature type="transmembrane region" description="Helical" evidence="10">
    <location>
        <begin position="177"/>
        <end position="197"/>
    </location>
</feature>
<comment type="pathway">
    <text evidence="2">Protein modification; protein glycosylation.</text>
</comment>
<feature type="transmembrane region" description="Helical" evidence="10">
    <location>
        <begin position="358"/>
        <end position="383"/>
    </location>
</feature>
<dbReference type="Proteomes" id="UP000236621">
    <property type="component" value="Unassembled WGS sequence"/>
</dbReference>
<evidence type="ECO:0000256" key="9">
    <source>
        <dbReference type="ARBA" id="ARBA00045912"/>
    </source>
</evidence>
<reference evidence="11 12" key="1">
    <citation type="submission" date="2017-08" db="EMBL/GenBank/DDBJ databases">
        <title>Harnessing the power of phylogenomics to disentangle the directionality and signatures of interkingdom host jumping in the parasitic fungal genus Tolypocladium.</title>
        <authorList>
            <person name="Quandt C.A."/>
            <person name="Patterson W."/>
            <person name="Spatafora J.W."/>
        </authorList>
    </citation>
    <scope>NUCLEOTIDE SEQUENCE [LARGE SCALE GENOMIC DNA]</scope>
    <source>
        <strain evidence="11 12">CBS 113982</strain>
    </source>
</reference>
<comment type="function">
    <text evidence="9 10">Intramembrane glycolipid transporter that operates in the biosynthetic pathway of dolichol-linked oligosaccharides, the glycan precursors employed in protein asparagine (N)-glycosylation. The sequential addition of sugars to dolichol pyrophosphate produces dolichol-linked oligosaccharides containing fourteen sugars, including two GlcNAcs, nine mannoses and three glucoses. Once assembled, the oligosaccharide is transferred from the lipid to nascent proteins by oligosaccharyltransferases. The assembly of dolichol-linked oligosaccharides begins on the cytosolic side of the endoplasmic reticulum membrane and finishes in its lumen. RFT1 could mediate the translocation of the cytosolically oriented intermediate DolPP-GlcNAc2Man5, produced by ALG11, into the ER lumen where dolichol-linked oligosaccharides assembly continues. However, the intramembrane lipid transporter activity could not be confirmed in vitro.</text>
</comment>
<keyword evidence="5 10" id="KW-0256">Endoplasmic reticulum</keyword>
<evidence type="ECO:0000256" key="1">
    <source>
        <dbReference type="ARBA" id="ARBA00004477"/>
    </source>
</evidence>
<evidence type="ECO:0000256" key="8">
    <source>
        <dbReference type="ARBA" id="ARBA00044793"/>
    </source>
</evidence>
<keyword evidence="6 10" id="KW-1133">Transmembrane helix</keyword>
<dbReference type="GO" id="GO:0006488">
    <property type="term" value="P:dolichol-linked oligosaccharide biosynthetic process"/>
    <property type="evidence" value="ECO:0007669"/>
    <property type="project" value="InterPro"/>
</dbReference>
<dbReference type="GO" id="GO:0005789">
    <property type="term" value="C:endoplasmic reticulum membrane"/>
    <property type="evidence" value="ECO:0007669"/>
    <property type="project" value="UniProtKB-SubCell"/>
</dbReference>
<feature type="transmembrane region" description="Helical" evidence="10">
    <location>
        <begin position="428"/>
        <end position="449"/>
    </location>
</feature>
<feature type="transmembrane region" description="Helical" evidence="10">
    <location>
        <begin position="486"/>
        <end position="507"/>
    </location>
</feature>
<dbReference type="InterPro" id="IPR007594">
    <property type="entry name" value="RFT1"/>
</dbReference>
<evidence type="ECO:0000256" key="2">
    <source>
        <dbReference type="ARBA" id="ARBA00004922"/>
    </source>
</evidence>
<gene>
    <name evidence="11" type="ORF">TCAP_03230</name>
</gene>
<feature type="transmembrane region" description="Helical" evidence="10">
    <location>
        <begin position="527"/>
        <end position="547"/>
    </location>
</feature>
<organism evidence="11 12">
    <name type="scientific">Tolypocladium capitatum</name>
    <dbReference type="NCBI Taxonomy" id="45235"/>
    <lineage>
        <taxon>Eukaryota</taxon>
        <taxon>Fungi</taxon>
        <taxon>Dikarya</taxon>
        <taxon>Ascomycota</taxon>
        <taxon>Pezizomycotina</taxon>
        <taxon>Sordariomycetes</taxon>
        <taxon>Hypocreomycetidae</taxon>
        <taxon>Hypocreales</taxon>
        <taxon>Ophiocordycipitaceae</taxon>
        <taxon>Tolypocladium</taxon>
    </lineage>
</organism>
<dbReference type="Pfam" id="PF04506">
    <property type="entry name" value="Rft-1"/>
    <property type="match status" value="1"/>
</dbReference>
<keyword evidence="4 10" id="KW-0812">Transmembrane</keyword>
<protein>
    <recommendedName>
        <fullName evidence="8 10">Man(5)GlcNAc(2)-PP-dolichol translocation protein RFT1</fullName>
    </recommendedName>
</protein>
<comment type="similarity">
    <text evidence="3 10">Belongs to the RFT1 family.</text>
</comment>
<evidence type="ECO:0000256" key="7">
    <source>
        <dbReference type="ARBA" id="ARBA00023136"/>
    </source>
</evidence>
<evidence type="ECO:0000256" key="10">
    <source>
        <dbReference type="RuleBase" id="RU365067"/>
    </source>
</evidence>
<keyword evidence="12" id="KW-1185">Reference proteome</keyword>
<feature type="transmembrane region" description="Helical" evidence="10">
    <location>
        <begin position="395"/>
        <end position="416"/>
    </location>
</feature>